<dbReference type="GO" id="GO:0001727">
    <property type="term" value="F:lipid kinase activity"/>
    <property type="evidence" value="ECO:0007669"/>
    <property type="project" value="TreeGrafter"/>
</dbReference>
<organism evidence="7 8">
    <name type="scientific">Saccharomycopsis crataegensis</name>
    <dbReference type="NCBI Taxonomy" id="43959"/>
    <lineage>
        <taxon>Eukaryota</taxon>
        <taxon>Fungi</taxon>
        <taxon>Dikarya</taxon>
        <taxon>Ascomycota</taxon>
        <taxon>Saccharomycotina</taxon>
        <taxon>Saccharomycetes</taxon>
        <taxon>Saccharomycopsidaceae</taxon>
        <taxon>Saccharomycopsis</taxon>
    </lineage>
</organism>
<keyword evidence="4" id="KW-0067">ATP-binding</keyword>
<dbReference type="Proteomes" id="UP001360560">
    <property type="component" value="Unassembled WGS sequence"/>
</dbReference>
<evidence type="ECO:0000256" key="1">
    <source>
        <dbReference type="ARBA" id="ARBA00022679"/>
    </source>
</evidence>
<evidence type="ECO:0000313" key="8">
    <source>
        <dbReference type="Proteomes" id="UP001360560"/>
    </source>
</evidence>
<keyword evidence="3 7" id="KW-0418">Kinase</keyword>
<feature type="compositionally biased region" description="Polar residues" evidence="5">
    <location>
        <begin position="1"/>
        <end position="32"/>
    </location>
</feature>
<dbReference type="PANTHER" id="PTHR12358">
    <property type="entry name" value="SPHINGOSINE KINASE"/>
    <property type="match status" value="1"/>
</dbReference>
<accession>A0AAV5QWC7</accession>
<evidence type="ECO:0000256" key="5">
    <source>
        <dbReference type="SAM" id="MobiDB-lite"/>
    </source>
</evidence>
<dbReference type="InterPro" id="IPR045540">
    <property type="entry name" value="YegS/DAGK_C"/>
</dbReference>
<comment type="caution">
    <text evidence="7">The sequence shown here is derived from an EMBL/GenBank/DDBJ whole genome shotgun (WGS) entry which is preliminary data.</text>
</comment>
<dbReference type="SUPFAM" id="SSF111331">
    <property type="entry name" value="NAD kinase/diacylglycerol kinase-like"/>
    <property type="match status" value="1"/>
</dbReference>
<dbReference type="Pfam" id="PF00781">
    <property type="entry name" value="DAGK_cat"/>
    <property type="match status" value="1"/>
</dbReference>
<dbReference type="Gene3D" id="2.60.200.40">
    <property type="match status" value="1"/>
</dbReference>
<dbReference type="SMART" id="SM00046">
    <property type="entry name" value="DAGKc"/>
    <property type="match status" value="1"/>
</dbReference>
<evidence type="ECO:0000256" key="4">
    <source>
        <dbReference type="ARBA" id="ARBA00022840"/>
    </source>
</evidence>
<dbReference type="GO" id="GO:0005524">
    <property type="term" value="F:ATP binding"/>
    <property type="evidence" value="ECO:0007669"/>
    <property type="project" value="UniProtKB-KW"/>
</dbReference>
<dbReference type="GeneID" id="90076837"/>
<evidence type="ECO:0000256" key="2">
    <source>
        <dbReference type="ARBA" id="ARBA00022741"/>
    </source>
</evidence>
<dbReference type="EMBL" id="BTFZ01000020">
    <property type="protein sequence ID" value="GMM38849.1"/>
    <property type="molecule type" value="Genomic_DNA"/>
</dbReference>
<feature type="domain" description="DAGKc" evidence="6">
    <location>
        <begin position="211"/>
        <end position="350"/>
    </location>
</feature>
<evidence type="ECO:0000259" key="6">
    <source>
        <dbReference type="PROSITE" id="PS50146"/>
    </source>
</evidence>
<name>A0AAV5QWC7_9ASCO</name>
<keyword evidence="8" id="KW-1185">Reference proteome</keyword>
<dbReference type="InterPro" id="IPR016064">
    <property type="entry name" value="NAD/diacylglycerol_kinase_sf"/>
</dbReference>
<dbReference type="InterPro" id="IPR050187">
    <property type="entry name" value="Lipid_Phosphate_FormReg"/>
</dbReference>
<dbReference type="InterPro" id="IPR001206">
    <property type="entry name" value="Diacylglycerol_kinase_cat_dom"/>
</dbReference>
<dbReference type="GO" id="GO:0046512">
    <property type="term" value="P:sphingosine biosynthetic process"/>
    <property type="evidence" value="ECO:0007669"/>
    <property type="project" value="TreeGrafter"/>
</dbReference>
<dbReference type="PROSITE" id="PS50146">
    <property type="entry name" value="DAGK"/>
    <property type="match status" value="1"/>
</dbReference>
<evidence type="ECO:0000256" key="3">
    <source>
        <dbReference type="ARBA" id="ARBA00022777"/>
    </source>
</evidence>
<evidence type="ECO:0000313" key="7">
    <source>
        <dbReference type="EMBL" id="GMM38849.1"/>
    </source>
</evidence>
<dbReference type="PANTHER" id="PTHR12358:SF31">
    <property type="entry name" value="ACYLGLYCEROL KINASE, MITOCHONDRIAL"/>
    <property type="match status" value="1"/>
</dbReference>
<keyword evidence="1" id="KW-0808">Transferase</keyword>
<dbReference type="AlphaFoldDB" id="A0AAV5QWC7"/>
<dbReference type="Pfam" id="PF19279">
    <property type="entry name" value="YegS_C"/>
    <property type="match status" value="1"/>
</dbReference>
<dbReference type="GO" id="GO:0005737">
    <property type="term" value="C:cytoplasm"/>
    <property type="evidence" value="ECO:0007669"/>
    <property type="project" value="TreeGrafter"/>
</dbReference>
<gene>
    <name evidence="7" type="ORF">DASC09_061880</name>
</gene>
<proteinExistence type="predicted"/>
<sequence>MTSSAVDNSTIGTNIPPNSSMKNSSPITLSTDKPSDHGVDKIRASIVQDGSGSCNKYIIKLHNQNLPGTLDVQPENTTGFNFLGKCFPVDDAAADDTRSPSEISFDDIIWVGNKTAGTTCYTDHAEDSHGGEYRDELTDNEVAISYMIKSDSEIVPVTKTLIIDNLDMLPNDIIKKEAGRGDGTLDQPETNGSNEKLAQFMLSQAYSDPSFLQRRILILINPNGGAGEALKRFKKYIQPILKAAHVQYEVMETNYHYHCLDIVKDLDFSKYDIIACCSGDGIPHEVINGIYRRKDKVEIFNRIIVTQLPCGSGNAFSLTCHKTLSPSYATLSLLKSAVIKMDLMAINQGHGEHAKYHLSFLSQTYGMIADADIGTEWMRRVGPVRFDLGVGYKVITQASYPCELFVKYHSEGVDEVVDHFKSQNKNSLSNDGHQVSEENFDFGLPSLNEDVPSDWTKVEDTNSLSVFYTGKMPYIAKDTQFFPAALPNDGTMDLVVMHSDTSFLKKLEILLSIDTGKHIFHKDTVYGKITAYRLIPLKNNYISVDGESFPLEPIQAEVIPKVLNIISKDGNFMETVLHETTAN</sequence>
<dbReference type="Gene3D" id="3.40.50.10330">
    <property type="entry name" value="Probable inorganic polyphosphate/atp-NAD kinase, domain 1"/>
    <property type="match status" value="1"/>
</dbReference>
<protein>
    <submittedName>
        <fullName evidence="7">Sphinganine kinase</fullName>
    </submittedName>
</protein>
<feature type="region of interest" description="Disordered" evidence="5">
    <location>
        <begin position="1"/>
        <end position="38"/>
    </location>
</feature>
<dbReference type="InterPro" id="IPR017438">
    <property type="entry name" value="ATP-NAD_kinase_N"/>
</dbReference>
<dbReference type="GO" id="GO:0016020">
    <property type="term" value="C:membrane"/>
    <property type="evidence" value="ECO:0007669"/>
    <property type="project" value="TreeGrafter"/>
</dbReference>
<dbReference type="RefSeq" id="XP_064855844.1">
    <property type="nucleotide sequence ID" value="XM_064999772.1"/>
</dbReference>
<reference evidence="7 8" key="1">
    <citation type="journal article" date="2023" name="Elife">
        <title>Identification of key yeast species and microbe-microbe interactions impacting larval growth of Drosophila in the wild.</title>
        <authorList>
            <person name="Mure A."/>
            <person name="Sugiura Y."/>
            <person name="Maeda R."/>
            <person name="Honda K."/>
            <person name="Sakurai N."/>
            <person name="Takahashi Y."/>
            <person name="Watada M."/>
            <person name="Katoh T."/>
            <person name="Gotoh A."/>
            <person name="Gotoh Y."/>
            <person name="Taniguchi I."/>
            <person name="Nakamura K."/>
            <person name="Hayashi T."/>
            <person name="Katayama T."/>
            <person name="Uemura T."/>
            <person name="Hattori Y."/>
        </authorList>
    </citation>
    <scope>NUCLEOTIDE SEQUENCE [LARGE SCALE GENOMIC DNA]</scope>
    <source>
        <strain evidence="7 8">SC-9</strain>
    </source>
</reference>
<keyword evidence="2" id="KW-0547">Nucleotide-binding</keyword>